<keyword evidence="1" id="KW-0175">Coiled coil</keyword>
<evidence type="ECO:0000313" key="3">
    <source>
        <dbReference type="Proteomes" id="UP000190074"/>
    </source>
</evidence>
<protein>
    <submittedName>
        <fullName evidence="2">Uncharacterized protein</fullName>
    </submittedName>
</protein>
<gene>
    <name evidence="2" type="ORF">SAMEA2259716_01345</name>
</gene>
<sequence>MLGTAYTVDAMTNETELAAQVAELQEALAALTRRVQKIEGKLPSDVQAAADWLAYKSAGG</sequence>
<dbReference type="AlphaFoldDB" id="A0A1T9M4F6"/>
<organism evidence="2 3">
    <name type="scientific">Mycobacteroides abscessus subsp. massiliense</name>
    <dbReference type="NCBI Taxonomy" id="1962118"/>
    <lineage>
        <taxon>Bacteria</taxon>
        <taxon>Bacillati</taxon>
        <taxon>Actinomycetota</taxon>
        <taxon>Actinomycetes</taxon>
        <taxon>Mycobacteriales</taxon>
        <taxon>Mycobacteriaceae</taxon>
        <taxon>Mycobacteroides</taxon>
        <taxon>Mycobacteroides abscessus</taxon>
    </lineage>
</organism>
<dbReference type="EMBL" id="FVGW01000002">
    <property type="protein sequence ID" value="SKL70259.1"/>
    <property type="molecule type" value="Genomic_DNA"/>
</dbReference>
<evidence type="ECO:0000256" key="1">
    <source>
        <dbReference type="SAM" id="Coils"/>
    </source>
</evidence>
<proteinExistence type="predicted"/>
<name>A0A1T9M4F6_9MYCO</name>
<accession>A0A1T9M4F6</accession>
<reference evidence="2 3" key="1">
    <citation type="submission" date="2016-11" db="EMBL/GenBank/DDBJ databases">
        <authorList>
            <consortium name="Pathogen Informatics"/>
        </authorList>
    </citation>
    <scope>NUCLEOTIDE SEQUENCE [LARGE SCALE GENOMIC DNA]</scope>
    <source>
        <strain evidence="2 3">911</strain>
    </source>
</reference>
<dbReference type="Proteomes" id="UP000190074">
    <property type="component" value="Unassembled WGS sequence"/>
</dbReference>
<feature type="coiled-coil region" evidence="1">
    <location>
        <begin position="14"/>
        <end position="41"/>
    </location>
</feature>
<evidence type="ECO:0000313" key="2">
    <source>
        <dbReference type="EMBL" id="SKL70259.1"/>
    </source>
</evidence>